<feature type="signal peptide" evidence="11">
    <location>
        <begin position="1"/>
        <end position="35"/>
    </location>
</feature>
<name>A0A7Z7BKU8_9BURK</name>
<feature type="binding site" description="covalent" evidence="9">
    <location>
        <position position="211"/>
    </location>
    <ligand>
        <name>heme c</name>
        <dbReference type="ChEBI" id="CHEBI:61717"/>
        <label>2</label>
    </ligand>
</feature>
<dbReference type="PIRSF" id="PIRSF000018">
    <property type="entry name" value="Mb_ADH_cyt_c"/>
    <property type="match status" value="1"/>
</dbReference>
<evidence type="ECO:0000256" key="1">
    <source>
        <dbReference type="ARBA" id="ARBA00004236"/>
    </source>
</evidence>
<dbReference type="PANTHER" id="PTHR35008">
    <property type="entry name" value="BLL4482 PROTEIN-RELATED"/>
    <property type="match status" value="1"/>
</dbReference>
<protein>
    <submittedName>
        <fullName evidence="13">Cytochrome c, mono-and diheme variants</fullName>
    </submittedName>
</protein>
<feature type="domain" description="Cytochrome c" evidence="12">
    <location>
        <begin position="49"/>
        <end position="153"/>
    </location>
</feature>
<reference evidence="13" key="1">
    <citation type="submission" date="2016-10" db="EMBL/GenBank/DDBJ databases">
        <authorList>
            <person name="Varghese N."/>
            <person name="Submissions S."/>
        </authorList>
    </citation>
    <scope>NUCLEOTIDE SEQUENCE [LARGE SCALE GENOMIC DNA]</scope>
    <source>
        <strain evidence="13">YR281</strain>
    </source>
</reference>
<proteinExistence type="predicted"/>
<keyword evidence="7 10" id="KW-0408">Iron</keyword>
<dbReference type="PROSITE" id="PS51257">
    <property type="entry name" value="PROKAR_LIPOPROTEIN"/>
    <property type="match status" value="1"/>
</dbReference>
<evidence type="ECO:0000256" key="5">
    <source>
        <dbReference type="ARBA" id="ARBA00022729"/>
    </source>
</evidence>
<dbReference type="InterPro" id="IPR051459">
    <property type="entry name" value="Cytochrome_c-type_DH"/>
</dbReference>
<keyword evidence="5 11" id="KW-0732">Signal</keyword>
<feature type="binding site" description="axial binding residue" evidence="10">
    <location>
        <position position="215"/>
    </location>
    <ligand>
        <name>heme c</name>
        <dbReference type="ChEBI" id="CHEBI:61717"/>
        <label>2</label>
    </ligand>
    <ligandPart>
        <name>Fe</name>
        <dbReference type="ChEBI" id="CHEBI:18248"/>
    </ligandPart>
</feature>
<evidence type="ECO:0000256" key="9">
    <source>
        <dbReference type="PIRSR" id="PIRSR000018-50"/>
    </source>
</evidence>
<evidence type="ECO:0000256" key="10">
    <source>
        <dbReference type="PIRSR" id="PIRSR000018-51"/>
    </source>
</evidence>
<feature type="domain" description="Cytochrome c" evidence="12">
    <location>
        <begin position="196"/>
        <end position="309"/>
    </location>
</feature>
<comment type="cofactor">
    <cofactor evidence="9">
        <name>heme c</name>
        <dbReference type="ChEBI" id="CHEBI:61717"/>
    </cofactor>
    <text evidence="9">Binds 3 heme c groups covalently per subunit.</text>
</comment>
<feature type="chain" id="PRO_5030956078" evidence="11">
    <location>
        <begin position="36"/>
        <end position="446"/>
    </location>
</feature>
<evidence type="ECO:0000256" key="7">
    <source>
        <dbReference type="ARBA" id="ARBA00023004"/>
    </source>
</evidence>
<accession>A0A7Z7BKU8</accession>
<evidence type="ECO:0000256" key="2">
    <source>
        <dbReference type="ARBA" id="ARBA00022475"/>
    </source>
</evidence>
<feature type="binding site" description="covalent" evidence="9">
    <location>
        <position position="66"/>
    </location>
    <ligand>
        <name>heme c</name>
        <dbReference type="ChEBI" id="CHEBI:61717"/>
        <label>1</label>
    </ligand>
</feature>
<evidence type="ECO:0000313" key="14">
    <source>
        <dbReference type="Proteomes" id="UP000198900"/>
    </source>
</evidence>
<evidence type="ECO:0000259" key="12">
    <source>
        <dbReference type="PROSITE" id="PS51007"/>
    </source>
</evidence>
<dbReference type="Proteomes" id="UP000198900">
    <property type="component" value="Unassembled WGS sequence"/>
</dbReference>
<keyword evidence="3 9" id="KW-0349">Heme</keyword>
<dbReference type="PROSITE" id="PS51007">
    <property type="entry name" value="CYTC"/>
    <property type="match status" value="3"/>
</dbReference>
<evidence type="ECO:0000313" key="13">
    <source>
        <dbReference type="EMBL" id="SDJ48253.1"/>
    </source>
</evidence>
<dbReference type="PANTHER" id="PTHR35008:SF8">
    <property type="entry name" value="ALCOHOL DEHYDROGENASE CYTOCHROME C SUBUNIT"/>
    <property type="match status" value="1"/>
</dbReference>
<dbReference type="EMBL" id="FNDI01000054">
    <property type="protein sequence ID" value="SDJ48253.1"/>
    <property type="molecule type" value="Genomic_DNA"/>
</dbReference>
<organism evidence="13 14">
    <name type="scientific">Paraburkholderia steynii</name>
    <dbReference type="NCBI Taxonomy" id="1245441"/>
    <lineage>
        <taxon>Bacteria</taxon>
        <taxon>Pseudomonadati</taxon>
        <taxon>Pseudomonadota</taxon>
        <taxon>Betaproteobacteria</taxon>
        <taxon>Burkholderiales</taxon>
        <taxon>Burkholderiaceae</taxon>
        <taxon>Paraburkholderia</taxon>
    </lineage>
</organism>
<dbReference type="AlphaFoldDB" id="A0A7Z7BKU8"/>
<sequence>MNLHRTPSIRWLIACALSGGCAFALLFVLPTPDEAAVAAPAQAPLPDYATLARGEYIAKAGDCAGCHTAAQGGAPLAGGLGLASPFGTIMSSNITPDRQFGIGQYSYEDFARALREGVARDGKLLYPAMPYASFAKISDDDMRALYGYVMHRVVPVAKPTPPSDVAFPFNQRWALRYWQLAFAPGGVYKPRADRNTQWNRGAYLVQSLGHCGACHTPRGAAFQERGYDESSKSYLTGSVNDHWFAPNLTGDKGSGLGRLSAADIASFLKTGHAGGVIAYGSMVEQIEDSSQYLTDEDAQAIARYLKSLPAQKPSGTYTPNADPARASVNGNRVPDELSLGFNVYRSFCARCHRDDGMGVPNAFPSLAGNPSVLTEDTTSLIRLLVEGGNSPATLTGPPRQSMPGFVGTLADVQIAQVLTYIRSAWGNNAQPVTANDVSTLRAELHK</sequence>
<keyword evidence="14" id="KW-1185">Reference proteome</keyword>
<feature type="binding site" description="covalent" evidence="9">
    <location>
        <position position="351"/>
    </location>
    <ligand>
        <name>heme c</name>
        <dbReference type="ChEBI" id="CHEBI:61717"/>
        <label>3</label>
    </ligand>
</feature>
<feature type="binding site" description="covalent" evidence="9">
    <location>
        <position position="348"/>
    </location>
    <ligand>
        <name>heme c</name>
        <dbReference type="ChEBI" id="CHEBI:61717"/>
        <label>3</label>
    </ligand>
</feature>
<comment type="caution">
    <text evidence="13">The sequence shown here is derived from an EMBL/GenBank/DDBJ whole genome shotgun (WGS) entry which is preliminary data.</text>
</comment>
<dbReference type="GO" id="GO:0020037">
    <property type="term" value="F:heme binding"/>
    <property type="evidence" value="ECO:0007669"/>
    <property type="project" value="InterPro"/>
</dbReference>
<dbReference type="GO" id="GO:0005506">
    <property type="term" value="F:iron ion binding"/>
    <property type="evidence" value="ECO:0007669"/>
    <property type="project" value="InterPro"/>
</dbReference>
<dbReference type="Pfam" id="PF13442">
    <property type="entry name" value="Cytochrome_CBB3"/>
    <property type="match status" value="1"/>
</dbReference>
<dbReference type="SUPFAM" id="SSF46626">
    <property type="entry name" value="Cytochrome c"/>
    <property type="match status" value="3"/>
</dbReference>
<dbReference type="Gene3D" id="1.10.760.10">
    <property type="entry name" value="Cytochrome c-like domain"/>
    <property type="match status" value="3"/>
</dbReference>
<keyword evidence="6" id="KW-0677">Repeat</keyword>
<feature type="domain" description="Cytochrome c" evidence="12">
    <location>
        <begin position="335"/>
        <end position="425"/>
    </location>
</feature>
<dbReference type="RefSeq" id="WP_091790417.1">
    <property type="nucleotide sequence ID" value="NZ_FNDI01000054.1"/>
</dbReference>
<evidence type="ECO:0000256" key="4">
    <source>
        <dbReference type="ARBA" id="ARBA00022723"/>
    </source>
</evidence>
<feature type="binding site" description="covalent" evidence="9">
    <location>
        <position position="63"/>
    </location>
    <ligand>
        <name>heme c</name>
        <dbReference type="ChEBI" id="CHEBI:61717"/>
        <label>1</label>
    </ligand>
</feature>
<keyword evidence="2" id="KW-1003">Cell membrane</keyword>
<dbReference type="InterPro" id="IPR036909">
    <property type="entry name" value="Cyt_c-like_dom_sf"/>
</dbReference>
<dbReference type="InterPro" id="IPR009056">
    <property type="entry name" value="Cyt_c-like_dom"/>
</dbReference>
<feature type="binding site" description="axial binding residue" evidence="10">
    <location>
        <position position="352"/>
    </location>
    <ligand>
        <name>heme c</name>
        <dbReference type="ChEBI" id="CHEBI:61717"/>
        <label>3</label>
    </ligand>
    <ligandPart>
        <name>Fe</name>
        <dbReference type="ChEBI" id="CHEBI:18248"/>
    </ligandPart>
</feature>
<keyword evidence="8" id="KW-0472">Membrane</keyword>
<gene>
    <name evidence="13" type="ORF">SAMN04487926_15419</name>
</gene>
<evidence type="ECO:0000256" key="3">
    <source>
        <dbReference type="ARBA" id="ARBA00022617"/>
    </source>
</evidence>
<dbReference type="GO" id="GO:0009055">
    <property type="term" value="F:electron transfer activity"/>
    <property type="evidence" value="ECO:0007669"/>
    <property type="project" value="InterPro"/>
</dbReference>
<keyword evidence="4 10" id="KW-0479">Metal-binding</keyword>
<feature type="binding site" description="axial binding residue" evidence="10">
    <location>
        <position position="67"/>
    </location>
    <ligand>
        <name>heme c</name>
        <dbReference type="ChEBI" id="CHEBI:61717"/>
        <label>1</label>
    </ligand>
    <ligandPart>
        <name>Fe</name>
        <dbReference type="ChEBI" id="CHEBI:18248"/>
    </ligandPart>
</feature>
<comment type="subcellular location">
    <subcellularLocation>
        <location evidence="1">Cell membrane</location>
    </subcellularLocation>
</comment>
<evidence type="ECO:0000256" key="6">
    <source>
        <dbReference type="ARBA" id="ARBA00022737"/>
    </source>
</evidence>
<dbReference type="Pfam" id="PF00034">
    <property type="entry name" value="Cytochrom_C"/>
    <property type="match status" value="2"/>
</dbReference>
<feature type="binding site" description="covalent" evidence="9">
    <location>
        <position position="214"/>
    </location>
    <ligand>
        <name>heme c</name>
        <dbReference type="ChEBI" id="CHEBI:61717"/>
        <label>2</label>
    </ligand>
</feature>
<dbReference type="InterPro" id="IPR014353">
    <property type="entry name" value="Membr-bd_ADH_cyt_c"/>
</dbReference>
<evidence type="ECO:0000256" key="8">
    <source>
        <dbReference type="ARBA" id="ARBA00023136"/>
    </source>
</evidence>
<dbReference type="GO" id="GO:0016614">
    <property type="term" value="F:oxidoreductase activity, acting on CH-OH group of donors"/>
    <property type="evidence" value="ECO:0007669"/>
    <property type="project" value="InterPro"/>
</dbReference>
<evidence type="ECO:0000256" key="11">
    <source>
        <dbReference type="SAM" id="SignalP"/>
    </source>
</evidence>
<dbReference type="GO" id="GO:0005886">
    <property type="term" value="C:plasma membrane"/>
    <property type="evidence" value="ECO:0007669"/>
    <property type="project" value="UniProtKB-SubCell"/>
</dbReference>